<reference evidence="1 2" key="1">
    <citation type="submission" date="2018-11" db="EMBL/GenBank/DDBJ databases">
        <title>Photobacterium sp. BEI247 sp. nov., a marine bacterium isolated from Yongle Blue Hole in the South China Sea.</title>
        <authorList>
            <person name="Wang X."/>
        </authorList>
    </citation>
    <scope>NUCLEOTIDE SEQUENCE [LARGE SCALE GENOMIC DNA]</scope>
    <source>
        <strain evidence="2">BEI247</strain>
    </source>
</reference>
<dbReference type="EMBL" id="RJLM01000023">
    <property type="protein sequence ID" value="RWX52909.1"/>
    <property type="molecule type" value="Genomic_DNA"/>
</dbReference>
<comment type="caution">
    <text evidence="1">The sequence shown here is derived from an EMBL/GenBank/DDBJ whole genome shotgun (WGS) entry which is preliminary data.</text>
</comment>
<name>A0A444JIL4_9GAMM</name>
<dbReference type="Pfam" id="PF14076">
    <property type="entry name" value="DUF4258"/>
    <property type="match status" value="1"/>
</dbReference>
<dbReference type="Proteomes" id="UP000287563">
    <property type="component" value="Unassembled WGS sequence"/>
</dbReference>
<gene>
    <name evidence="1" type="ORF">EDI28_24930</name>
</gene>
<keyword evidence="2" id="KW-1185">Reference proteome</keyword>
<protein>
    <submittedName>
        <fullName evidence="1">DUF4258 domain-containing protein</fullName>
    </submittedName>
</protein>
<evidence type="ECO:0000313" key="1">
    <source>
        <dbReference type="EMBL" id="RWX52909.1"/>
    </source>
</evidence>
<evidence type="ECO:0000313" key="2">
    <source>
        <dbReference type="Proteomes" id="UP000287563"/>
    </source>
</evidence>
<accession>A0A444JIL4</accession>
<dbReference type="InterPro" id="IPR025354">
    <property type="entry name" value="DUF4258"/>
</dbReference>
<dbReference type="AlphaFoldDB" id="A0A444JIL4"/>
<organism evidence="1 2">
    <name type="scientific">Photobacterium chitinilyticum</name>
    <dbReference type="NCBI Taxonomy" id="2485123"/>
    <lineage>
        <taxon>Bacteria</taxon>
        <taxon>Pseudomonadati</taxon>
        <taxon>Pseudomonadota</taxon>
        <taxon>Gammaproteobacteria</taxon>
        <taxon>Vibrionales</taxon>
        <taxon>Vibrionaceae</taxon>
        <taxon>Photobacterium</taxon>
    </lineage>
</organism>
<proteinExistence type="predicted"/>
<sequence>MVHFLSEHAKERMEQRGISKREIEDVIHYGEVNESKSTEKTKYIEYSWLKVVLSHTGVVITAFRDKNFSLKEEIKVLIAEADYLASQFRHFFEMASSSYSSGFGAEAKYYSQIGHSIKDSCNQLNAQINSLRYLLRRK</sequence>